<dbReference type="InterPro" id="IPR013783">
    <property type="entry name" value="Ig-like_fold"/>
</dbReference>
<feature type="transmembrane region" description="Helical" evidence="2">
    <location>
        <begin position="264"/>
        <end position="284"/>
    </location>
</feature>
<keyword evidence="2" id="KW-0472">Membrane</keyword>
<keyword evidence="2" id="KW-1133">Transmembrane helix</keyword>
<accession>A0A1G2TJR0</accession>
<comment type="caution">
    <text evidence="3">The sequence shown here is derived from an EMBL/GenBank/DDBJ whole genome shotgun (WGS) entry which is preliminary data.</text>
</comment>
<dbReference type="Gene3D" id="2.60.40.10">
    <property type="entry name" value="Immunoglobulins"/>
    <property type="match status" value="1"/>
</dbReference>
<proteinExistence type="predicted"/>
<evidence type="ECO:0000256" key="2">
    <source>
        <dbReference type="SAM" id="Phobius"/>
    </source>
</evidence>
<reference evidence="3 4" key="1">
    <citation type="journal article" date="2016" name="Nat. Commun.">
        <title>Thousands of microbial genomes shed light on interconnected biogeochemical processes in an aquifer system.</title>
        <authorList>
            <person name="Anantharaman K."/>
            <person name="Brown C.T."/>
            <person name="Hug L.A."/>
            <person name="Sharon I."/>
            <person name="Castelle C.J."/>
            <person name="Probst A.J."/>
            <person name="Thomas B.C."/>
            <person name="Singh A."/>
            <person name="Wilkins M.J."/>
            <person name="Karaoz U."/>
            <person name="Brodie E.L."/>
            <person name="Williams K.H."/>
            <person name="Hubbard S.S."/>
            <person name="Banfield J.F."/>
        </authorList>
    </citation>
    <scope>NUCLEOTIDE SEQUENCE [LARGE SCALE GENOMIC DNA]</scope>
</reference>
<evidence type="ECO:0008006" key="5">
    <source>
        <dbReference type="Google" id="ProtNLM"/>
    </source>
</evidence>
<sequence length="291" mass="31979">MKYQTVRLIIMVFFLFQFAIPARFPIIAAELSAGFAPNSVWISRTNVTDGDSVNIFTVIYNSSDEGVTGELVFTIDGKTIGTKNFALLSGETKIESFPWTAEQGKHTVSAKIGKTLNTNTGATTALLYQTTTSVAVDILSPPPPSKTTKTLNLVASTLETAVSSSTPIILNALESLYNTTESFRTELKSSLEKQIEEEPQKEPEKQTEKLIENNGKAENTRTANSEQKTSSEIQSETTNNPEFLGAAQRQAAAVLLSVVSSKPLFYIALGLSFLFILFLLRTFIKSRRKRF</sequence>
<protein>
    <recommendedName>
        <fullName evidence="5">CARDB domain-containing protein</fullName>
    </recommendedName>
</protein>
<feature type="compositionally biased region" description="Polar residues" evidence="1">
    <location>
        <begin position="216"/>
        <end position="236"/>
    </location>
</feature>
<organism evidence="3 4">
    <name type="scientific">Candidatus Zambryskibacteria bacterium RIFCSPHIGHO2_12_FULL_38_37</name>
    <dbReference type="NCBI Taxonomy" id="1802751"/>
    <lineage>
        <taxon>Bacteria</taxon>
        <taxon>Candidatus Zambryskiibacteriota</taxon>
    </lineage>
</organism>
<dbReference type="Proteomes" id="UP000178530">
    <property type="component" value="Unassembled WGS sequence"/>
</dbReference>
<evidence type="ECO:0000256" key="1">
    <source>
        <dbReference type="SAM" id="MobiDB-lite"/>
    </source>
</evidence>
<dbReference type="AlphaFoldDB" id="A0A1G2TJR0"/>
<feature type="region of interest" description="Disordered" evidence="1">
    <location>
        <begin position="192"/>
        <end position="236"/>
    </location>
</feature>
<evidence type="ECO:0000313" key="4">
    <source>
        <dbReference type="Proteomes" id="UP000178530"/>
    </source>
</evidence>
<feature type="compositionally biased region" description="Basic and acidic residues" evidence="1">
    <location>
        <begin position="192"/>
        <end position="211"/>
    </location>
</feature>
<evidence type="ECO:0000313" key="3">
    <source>
        <dbReference type="EMBL" id="OHA97515.1"/>
    </source>
</evidence>
<dbReference type="EMBL" id="MHVU01000044">
    <property type="protein sequence ID" value="OHA97515.1"/>
    <property type="molecule type" value="Genomic_DNA"/>
</dbReference>
<name>A0A1G2TJR0_9BACT</name>
<keyword evidence="2" id="KW-0812">Transmembrane</keyword>
<gene>
    <name evidence="3" type="ORF">A3E32_00860</name>
</gene>